<proteinExistence type="predicted"/>
<evidence type="ECO:0000313" key="3">
    <source>
        <dbReference type="Proteomes" id="UP000316621"/>
    </source>
</evidence>
<dbReference type="Proteomes" id="UP000316621">
    <property type="component" value="Chromosome 1"/>
</dbReference>
<evidence type="ECO:0000313" key="2">
    <source>
        <dbReference type="EMBL" id="RZC47475.1"/>
    </source>
</evidence>
<protein>
    <submittedName>
        <fullName evidence="2">Uncharacterized protein</fullName>
    </submittedName>
</protein>
<keyword evidence="3" id="KW-1185">Reference proteome</keyword>
<evidence type="ECO:0000256" key="1">
    <source>
        <dbReference type="SAM" id="MobiDB-lite"/>
    </source>
</evidence>
<feature type="compositionally biased region" description="Polar residues" evidence="1">
    <location>
        <begin position="19"/>
        <end position="55"/>
    </location>
</feature>
<dbReference type="Gramene" id="RZC47475">
    <property type="protein sequence ID" value="RZC47475"/>
    <property type="gene ID" value="C5167_040429"/>
</dbReference>
<dbReference type="EMBL" id="CM010715">
    <property type="protein sequence ID" value="RZC47475.1"/>
    <property type="molecule type" value="Genomic_DNA"/>
</dbReference>
<feature type="region of interest" description="Disordered" evidence="1">
    <location>
        <begin position="19"/>
        <end position="56"/>
    </location>
</feature>
<organism evidence="2 3">
    <name type="scientific">Papaver somniferum</name>
    <name type="common">Opium poppy</name>
    <dbReference type="NCBI Taxonomy" id="3469"/>
    <lineage>
        <taxon>Eukaryota</taxon>
        <taxon>Viridiplantae</taxon>
        <taxon>Streptophyta</taxon>
        <taxon>Embryophyta</taxon>
        <taxon>Tracheophyta</taxon>
        <taxon>Spermatophyta</taxon>
        <taxon>Magnoliopsida</taxon>
        <taxon>Ranunculales</taxon>
        <taxon>Papaveraceae</taxon>
        <taxon>Papaveroideae</taxon>
        <taxon>Papaver</taxon>
    </lineage>
</organism>
<dbReference type="AlphaFoldDB" id="A0A4Y7IJ43"/>
<accession>A0A4Y7IJ43</accession>
<feature type="non-terminal residue" evidence="2">
    <location>
        <position position="75"/>
    </location>
</feature>
<sequence length="75" mass="8134">MDNRDSGSVSILISRMNQSAVTTPSKGSLTPSKRNCNAISSNPPAKSIKISTPHSQGKLMEKNLGVEEEEWVTVY</sequence>
<reference evidence="2 3" key="1">
    <citation type="journal article" date="2018" name="Science">
        <title>The opium poppy genome and morphinan production.</title>
        <authorList>
            <person name="Guo L."/>
            <person name="Winzer T."/>
            <person name="Yang X."/>
            <person name="Li Y."/>
            <person name="Ning Z."/>
            <person name="He Z."/>
            <person name="Teodor R."/>
            <person name="Lu Y."/>
            <person name="Bowser T.A."/>
            <person name="Graham I.A."/>
            <person name="Ye K."/>
        </authorList>
    </citation>
    <scope>NUCLEOTIDE SEQUENCE [LARGE SCALE GENOMIC DNA]</scope>
    <source>
        <strain evidence="3">cv. HN1</strain>
        <tissue evidence="2">Leaves</tissue>
    </source>
</reference>
<gene>
    <name evidence="2" type="ORF">C5167_040429</name>
</gene>
<name>A0A4Y7IJ43_PAPSO</name>